<dbReference type="AlphaFoldDB" id="A0AAE3SJD9"/>
<dbReference type="RefSeq" id="WP_301198648.1">
    <property type="nucleotide sequence ID" value="NZ_JAPDPI010000009.1"/>
</dbReference>
<dbReference type="PANTHER" id="PTHR41291:SF1">
    <property type="entry name" value="DNA ALKYLATION REPAIR PROTEIN"/>
    <property type="match status" value="1"/>
</dbReference>
<protein>
    <submittedName>
        <fullName evidence="1">DNA alkylation repair protein</fullName>
    </submittedName>
</protein>
<dbReference type="InterPro" id="IPR016024">
    <property type="entry name" value="ARM-type_fold"/>
</dbReference>
<accession>A0AAE3SJD9</accession>
<dbReference type="Pfam" id="PF08713">
    <property type="entry name" value="DNA_alkylation"/>
    <property type="match status" value="1"/>
</dbReference>
<evidence type="ECO:0000313" key="2">
    <source>
        <dbReference type="Proteomes" id="UP001207408"/>
    </source>
</evidence>
<organism evidence="1 2">
    <name type="scientific">Plebeiibacterium marinum</name>
    <dbReference type="NCBI Taxonomy" id="2992111"/>
    <lineage>
        <taxon>Bacteria</taxon>
        <taxon>Pseudomonadati</taxon>
        <taxon>Bacteroidota</taxon>
        <taxon>Bacteroidia</taxon>
        <taxon>Marinilabiliales</taxon>
        <taxon>Marinilabiliaceae</taxon>
        <taxon>Plebeiibacterium</taxon>
    </lineage>
</organism>
<name>A0AAE3SJD9_9BACT</name>
<dbReference type="InterPro" id="IPR014825">
    <property type="entry name" value="DNA_alkylation"/>
</dbReference>
<reference evidence="1" key="1">
    <citation type="submission" date="2022-10" db="EMBL/GenBank/DDBJ databases">
        <authorList>
            <person name="Yu W.X."/>
        </authorList>
    </citation>
    <scope>NUCLEOTIDE SEQUENCE</scope>
    <source>
        <strain evidence="1">D04</strain>
    </source>
</reference>
<evidence type="ECO:0000313" key="1">
    <source>
        <dbReference type="EMBL" id="MCW3805298.1"/>
    </source>
</evidence>
<dbReference type="SUPFAM" id="SSF48371">
    <property type="entry name" value="ARM repeat"/>
    <property type="match status" value="1"/>
</dbReference>
<dbReference type="EMBL" id="JAPDPI010000009">
    <property type="protein sequence ID" value="MCW3805298.1"/>
    <property type="molecule type" value="Genomic_DNA"/>
</dbReference>
<keyword evidence="2" id="KW-1185">Reference proteome</keyword>
<comment type="caution">
    <text evidence="1">The sequence shown here is derived from an EMBL/GenBank/DDBJ whole genome shotgun (WGS) entry which is preliminary data.</text>
</comment>
<proteinExistence type="predicted"/>
<sequence length="228" mass="26602">MKFFLQDDISEQVDRIIRSLNKIMDGDVSEQMEGKGLSYKLNYGASILWLRQMAKKYAPNNRLAERLWSREIRETMVLATLIAEFKEDFLVTMEDWMNSIPTPEIAEQLGANLVWKHPDLYTFAINNINSNSRNKQAVIWVALSAYLQKGFKMEEEQYGELLVLLEKTINDNNKFDLRVKGRFLRQLCRVSRMQMGNVEGLMDKFKGNDSVSWLREDVLTEIAFLKDS</sequence>
<gene>
    <name evidence="1" type="ORF">OM074_06640</name>
</gene>
<dbReference type="Proteomes" id="UP001207408">
    <property type="component" value="Unassembled WGS sequence"/>
</dbReference>
<dbReference type="Gene3D" id="1.25.10.90">
    <property type="match status" value="1"/>
</dbReference>
<dbReference type="PANTHER" id="PTHR41291">
    <property type="entry name" value="DNA ALKYLATION REPAIR PROTEIN"/>
    <property type="match status" value="1"/>
</dbReference>